<comment type="caution">
    <text evidence="1">The sequence shown here is derived from an EMBL/GenBank/DDBJ whole genome shotgun (WGS) entry which is preliminary data.</text>
</comment>
<organism evidence="1 2">
    <name type="scientific">Actinoalloteichus caeruleus DSM 43889</name>
    <dbReference type="NCBI Taxonomy" id="1120930"/>
    <lineage>
        <taxon>Bacteria</taxon>
        <taxon>Bacillati</taxon>
        <taxon>Actinomycetota</taxon>
        <taxon>Actinomycetes</taxon>
        <taxon>Pseudonocardiales</taxon>
        <taxon>Pseudonocardiaceae</taxon>
        <taxon>Actinoalloteichus</taxon>
        <taxon>Actinoalloteichus cyanogriseus</taxon>
    </lineage>
</organism>
<reference evidence="1 2" key="1">
    <citation type="submission" date="2013-07" db="EMBL/GenBank/DDBJ databases">
        <authorList>
            <consortium name="DOE Joint Genome Institute"/>
            <person name="Reeve W."/>
            <person name="Huntemann M."/>
            <person name="Han J."/>
            <person name="Chen A."/>
            <person name="Kyrpides N."/>
            <person name="Mavromatis K."/>
            <person name="Markowitz V."/>
            <person name="Palaniappan K."/>
            <person name="Ivanova N."/>
            <person name="Schaumberg A."/>
            <person name="Pati A."/>
            <person name="Liolios K."/>
            <person name="Nordberg H.P."/>
            <person name="Cantor M.N."/>
            <person name="Hua S.X."/>
            <person name="Woyke T."/>
        </authorList>
    </citation>
    <scope>NUCLEOTIDE SEQUENCE [LARGE SCALE GENOMIC DNA]</scope>
    <source>
        <strain evidence="1 2">DSM 43889</strain>
    </source>
</reference>
<dbReference type="Gene3D" id="3.40.47.10">
    <property type="match status" value="1"/>
</dbReference>
<keyword evidence="2" id="KW-1185">Reference proteome</keyword>
<dbReference type="Proteomes" id="UP000791080">
    <property type="component" value="Unassembled WGS sequence"/>
</dbReference>
<reference evidence="1 2" key="2">
    <citation type="submission" date="2022-06" db="EMBL/GenBank/DDBJ databases">
        <title>Genomic Encyclopedia of Type Strains, Phase I: the one thousand microbial genomes (KMG-I) project.</title>
        <authorList>
            <person name="Kyrpides N."/>
        </authorList>
    </citation>
    <scope>NUCLEOTIDE SEQUENCE [LARGE SCALE GENOMIC DNA]</scope>
    <source>
        <strain evidence="1 2">DSM 43889</strain>
    </source>
</reference>
<sequence length="66" mass="7203">MATALLSLRDQVIPPTHGPIRLSPDHEIDLVQDEPREVPLRHALVVARGYAGFTGALVLGRGDRTH</sequence>
<dbReference type="EMBL" id="AUBJ02000001">
    <property type="protein sequence ID" value="MCP2331235.1"/>
    <property type="molecule type" value="Genomic_DNA"/>
</dbReference>
<dbReference type="InterPro" id="IPR016039">
    <property type="entry name" value="Thiolase-like"/>
</dbReference>
<accession>A0ABT1JFF9</accession>
<gene>
    <name evidence="1" type="ORF">G443_001505</name>
</gene>
<name>A0ABT1JFF9_ACTCY</name>
<proteinExistence type="predicted"/>
<protein>
    <submittedName>
        <fullName evidence="1">Uncharacterized protein</fullName>
    </submittedName>
</protein>
<evidence type="ECO:0000313" key="2">
    <source>
        <dbReference type="Proteomes" id="UP000791080"/>
    </source>
</evidence>
<dbReference type="SUPFAM" id="SSF53901">
    <property type="entry name" value="Thiolase-like"/>
    <property type="match status" value="1"/>
</dbReference>
<evidence type="ECO:0000313" key="1">
    <source>
        <dbReference type="EMBL" id="MCP2331235.1"/>
    </source>
</evidence>